<dbReference type="OrthoDB" id="117483at2"/>
<gene>
    <name evidence="1" type="ordered locus">DR_1065</name>
</gene>
<dbReference type="STRING" id="243230.DR_1065"/>
<dbReference type="SMR" id="Q9RVG4"/>
<dbReference type="PaxDb" id="243230-DR_1065"/>
<dbReference type="EnsemblBacteria" id="AAF10637">
    <property type="protein sequence ID" value="AAF10637"/>
    <property type="gene ID" value="DR_1065"/>
</dbReference>
<dbReference type="Gene3D" id="1.20.120.450">
    <property type="entry name" value="dinb family like domain"/>
    <property type="match status" value="1"/>
</dbReference>
<dbReference type="Proteomes" id="UP000002524">
    <property type="component" value="Chromosome 1"/>
</dbReference>
<dbReference type="HOGENOM" id="CLU_104069_0_0_0"/>
<dbReference type="PATRIC" id="fig|243230.17.peg.1261"/>
<dbReference type="InParanoid" id="Q9RVG4"/>
<proteinExistence type="evidence at protein level"/>
<dbReference type="Pfam" id="PF04978">
    <property type="entry name" value="MST"/>
    <property type="match status" value="1"/>
</dbReference>
<dbReference type="EvolutionaryTrace" id="Q9RVG4"/>
<evidence type="ECO:0008006" key="4">
    <source>
        <dbReference type="Google" id="ProtNLM"/>
    </source>
</evidence>
<name>Q9RVG4_DEIRA</name>
<reference evidence="1 2" key="1">
    <citation type="journal article" date="1999" name="Science">
        <title>Genome sequence of the radioresistant bacterium Deinococcus radiodurans R1.</title>
        <authorList>
            <person name="White O."/>
            <person name="Eisen J.A."/>
            <person name="Heidelberg J.F."/>
            <person name="Hickey E.K."/>
            <person name="Peterson J.D."/>
            <person name="Dodson R.J."/>
            <person name="Haft D.H."/>
            <person name="Gwinn M.L."/>
            <person name="Nelson W.C."/>
            <person name="Richardson D.L."/>
            <person name="Moffat K.S."/>
            <person name="Qin H."/>
            <person name="Jiang L."/>
            <person name="Pamphile W."/>
            <person name="Crosby M."/>
            <person name="Shen M."/>
            <person name="Vamathevan J.J."/>
            <person name="Lam P."/>
            <person name="McDonald L."/>
            <person name="Utterback T."/>
            <person name="Zalewski C."/>
            <person name="Makarova K.S."/>
            <person name="Aravind L."/>
            <person name="Daly M.J."/>
            <person name="Minton K.W."/>
            <person name="Fleischmann R.D."/>
            <person name="Ketchum K.A."/>
            <person name="Nelson K.E."/>
            <person name="Salzberg S."/>
            <person name="Smith H.O."/>
            <person name="Venter J.C."/>
            <person name="Fraser C.M."/>
        </authorList>
    </citation>
    <scope>NUCLEOTIDE SEQUENCE [LARGE SCALE GENOMIC DNA]</scope>
    <source>
        <strain evidence="2">ATCC 13939 / DSM 20539 / JCM 16871 / LMG 4051 / NBRC 15346 / NCIMB 9279 / R1 / VKM B-1422</strain>
    </source>
</reference>
<dbReference type="SUPFAM" id="SSF109854">
    <property type="entry name" value="DinB/YfiT-like putative metalloenzymes"/>
    <property type="match status" value="1"/>
</dbReference>
<evidence type="ECO:0000313" key="2">
    <source>
        <dbReference type="Proteomes" id="UP000002524"/>
    </source>
</evidence>
<dbReference type="InterPro" id="IPR007061">
    <property type="entry name" value="MST-like"/>
</dbReference>
<evidence type="ECO:0007829" key="3">
    <source>
        <dbReference type="PDB" id="2OU6"/>
    </source>
</evidence>
<keyword evidence="3" id="KW-0002">3D-structure</keyword>
<dbReference type="GeneID" id="69517310"/>
<dbReference type="EMBL" id="AE000513">
    <property type="protein sequence ID" value="AAF10637.1"/>
    <property type="molecule type" value="Genomic_DNA"/>
</dbReference>
<dbReference type="RefSeq" id="WP_010887708.1">
    <property type="nucleotide sequence ID" value="NC_001263.1"/>
</dbReference>
<accession>Q9RVG4</accession>
<dbReference type="eggNOG" id="COG2318">
    <property type="taxonomic scope" value="Bacteria"/>
</dbReference>
<sequence>MPTFNPELHAQTLNSERAYFVQPDADPAFTPHIGALVEMLTYARLTTLQAVEGLPEDQLWATAPGFANSIGTLLAHIAAVERVYHVLSFQGRDVTPEDDGAAYWGLTMGKEGTAPARLPTLDELRAELADARAETLRVFAAKDDAWLAEPLGPGWANQHWAWFHVMEDEVNHRGQLRLLRQVLAPEEGG</sequence>
<dbReference type="PDB" id="2OU6">
    <property type="method" value="X-ray"/>
    <property type="resolution" value="1.80 A"/>
    <property type="chains" value="A=1-189"/>
</dbReference>
<dbReference type="AlphaFoldDB" id="Q9RVG4"/>
<reference evidence="3" key="2">
    <citation type="submission" date="2007-02" db="PDB data bank">
        <title>Crystal structure of hypothetical protein (NP_294789.1) from Deinococcus radiodurans at 1.80 A resolution.</title>
        <authorList>
            <consortium name="Joint Center for Structural Genomics (JCSG)"/>
        </authorList>
    </citation>
    <scope>X-RAY CRYSTALLOGRAPHY (1.80 ANGSTROMS)</scope>
</reference>
<dbReference type="PDBsum" id="2OU6"/>
<evidence type="ECO:0000313" key="1">
    <source>
        <dbReference type="EMBL" id="AAF10637.1"/>
    </source>
</evidence>
<keyword evidence="2" id="KW-1185">Reference proteome</keyword>
<protein>
    <recommendedName>
        <fullName evidence="4">DinB-like domain-containing protein</fullName>
    </recommendedName>
</protein>
<dbReference type="InterPro" id="IPR034660">
    <property type="entry name" value="DinB/YfiT-like"/>
</dbReference>
<organism evidence="1 2">
    <name type="scientific">Deinococcus radiodurans (strain ATCC 13939 / DSM 20539 / JCM 16871 / CCUG 27074 / LMG 4051 / NBRC 15346 / NCIMB 9279 / VKM B-1422 / R1)</name>
    <dbReference type="NCBI Taxonomy" id="243230"/>
    <lineage>
        <taxon>Bacteria</taxon>
        <taxon>Thermotogati</taxon>
        <taxon>Deinococcota</taxon>
        <taxon>Deinococci</taxon>
        <taxon>Deinococcales</taxon>
        <taxon>Deinococcaceae</taxon>
        <taxon>Deinococcus</taxon>
    </lineage>
</organism>
<dbReference type="KEGG" id="dra:DR_1065"/>
<dbReference type="PIR" id="G75441">
    <property type="entry name" value="G75441"/>
</dbReference>